<evidence type="ECO:0000313" key="2">
    <source>
        <dbReference type="Proteomes" id="UP000017908"/>
    </source>
</evidence>
<dbReference type="EMBL" id="CBKE010000280">
    <property type="protein sequence ID" value="CDF05467.1"/>
    <property type="molecule type" value="Genomic_DNA"/>
</dbReference>
<proteinExistence type="predicted"/>
<sequence>MSSSICLSFRAFLRKLSRFSTTFFSVMAIHWKGVKGLGMKGLMLRVMRLRLPMAAMCCWTRRVMSTMPCISSSVSMGRPTMMYMRTWRMPAAVARSMDWSRCSSVMPLLMMSRMCLLPASGARVIVFWPLSASPLTIVGVIESARKDAQEKARPWSRMKVTSSSM</sequence>
<gene>
    <name evidence="1" type="ORF">BN715_01724</name>
</gene>
<comment type="caution">
    <text evidence="1">The sequence shown here is derived from an EMBL/GenBank/DDBJ whole genome shotgun (WGS) entry which is preliminary data.</text>
</comment>
<organism evidence="1 2">
    <name type="scientific">Megasphaera elsdenii CAG:570</name>
    <dbReference type="NCBI Taxonomy" id="1263087"/>
    <lineage>
        <taxon>Bacteria</taxon>
        <taxon>Bacillati</taxon>
        <taxon>Bacillota</taxon>
        <taxon>Negativicutes</taxon>
        <taxon>Veillonellales</taxon>
        <taxon>Veillonellaceae</taxon>
        <taxon>Megasphaera</taxon>
    </lineage>
</organism>
<name>R7N025_MEGEL</name>
<dbReference type="Proteomes" id="UP000017908">
    <property type="component" value="Unassembled WGS sequence"/>
</dbReference>
<accession>R7N025</accession>
<protein>
    <submittedName>
        <fullName evidence="1">Uncharacterized protein</fullName>
    </submittedName>
</protein>
<evidence type="ECO:0000313" key="1">
    <source>
        <dbReference type="EMBL" id="CDF05467.1"/>
    </source>
</evidence>
<dbReference type="AlphaFoldDB" id="R7N025"/>
<reference evidence="1" key="1">
    <citation type="submission" date="2012-11" db="EMBL/GenBank/DDBJ databases">
        <title>Dependencies among metagenomic species, viruses, plasmids and units of genetic variation.</title>
        <authorList>
            <person name="Nielsen H.B."/>
            <person name="Almeida M."/>
            <person name="Juncker A.S."/>
            <person name="Rasmussen S."/>
            <person name="Li J."/>
            <person name="Sunagawa S."/>
            <person name="Plichta D."/>
            <person name="Gautier L."/>
            <person name="Le Chatelier E."/>
            <person name="Peletier E."/>
            <person name="Bonde I."/>
            <person name="Nielsen T."/>
            <person name="Manichanh C."/>
            <person name="Arumugam M."/>
            <person name="Batto J."/>
            <person name="Santos M.B.Q.D."/>
            <person name="Blom N."/>
            <person name="Borruel N."/>
            <person name="Burgdorf K.S."/>
            <person name="Boumezbeur F."/>
            <person name="Casellas F."/>
            <person name="Dore J."/>
            <person name="Guarner F."/>
            <person name="Hansen T."/>
            <person name="Hildebrand F."/>
            <person name="Kaas R.S."/>
            <person name="Kennedy S."/>
            <person name="Kristiansen K."/>
            <person name="Kultima J.R."/>
            <person name="Leonard P."/>
            <person name="Levenez F."/>
            <person name="Lund O."/>
            <person name="Moumen B."/>
            <person name="Le Paslier D."/>
            <person name="Pons N."/>
            <person name="Pedersen O."/>
            <person name="Prifti E."/>
            <person name="Qin J."/>
            <person name="Raes J."/>
            <person name="Tap J."/>
            <person name="Tims S."/>
            <person name="Ussery D.W."/>
            <person name="Yamada T."/>
            <person name="MetaHit consortium"/>
            <person name="Renault P."/>
            <person name="Sicheritz-Ponten T."/>
            <person name="Bork P."/>
            <person name="Wang J."/>
            <person name="Brunak S."/>
            <person name="Ehrlich S.D."/>
        </authorList>
    </citation>
    <scope>NUCLEOTIDE SEQUENCE [LARGE SCALE GENOMIC DNA]</scope>
</reference>